<dbReference type="Bgee" id="ENSMODG00000048504">
    <property type="expression patterns" value="Expressed in skeleton of lower jaw and 2 other cell types or tissues"/>
</dbReference>
<dbReference type="Ensembl" id="ENSMODT00000062941.1">
    <property type="protein sequence ID" value="ENSMODP00000046229.1"/>
    <property type="gene ID" value="ENSMODG00000048504.1"/>
</dbReference>
<accession>A0A5F8GFJ0</accession>
<sequence length="75" mass="8063">GGERATKRFLNIFGLCVCLSNIHHSSTAEVVFRKPTMDPNILDKQRVDGAASPAYAMGTLLTSDGRLTGRSMALP</sequence>
<reference evidence="2" key="3">
    <citation type="submission" date="2025-09" db="UniProtKB">
        <authorList>
            <consortium name="Ensembl"/>
        </authorList>
    </citation>
    <scope>IDENTIFICATION</scope>
</reference>
<name>A0A5F8GFJ0_MONDO</name>
<feature type="chain" id="PRO_5023882447" evidence="1">
    <location>
        <begin position="29"/>
        <end position="75"/>
    </location>
</feature>
<keyword evidence="1" id="KW-0732">Signal</keyword>
<reference evidence="2" key="2">
    <citation type="submission" date="2025-08" db="UniProtKB">
        <authorList>
            <consortium name="Ensembl"/>
        </authorList>
    </citation>
    <scope>IDENTIFICATION</scope>
</reference>
<dbReference type="InterPro" id="IPR036196">
    <property type="entry name" value="Ptyr_pPase_sf"/>
</dbReference>
<evidence type="ECO:0000313" key="3">
    <source>
        <dbReference type="Proteomes" id="UP000002280"/>
    </source>
</evidence>
<evidence type="ECO:0000256" key="1">
    <source>
        <dbReference type="SAM" id="SignalP"/>
    </source>
</evidence>
<dbReference type="InParanoid" id="A0A5F8GFJ0"/>
<keyword evidence="3" id="KW-1185">Reference proteome</keyword>
<dbReference type="Proteomes" id="UP000002280">
    <property type="component" value="Chromosome 7"/>
</dbReference>
<evidence type="ECO:0000313" key="2">
    <source>
        <dbReference type="Ensembl" id="ENSMODP00000046229.1"/>
    </source>
</evidence>
<dbReference type="AlphaFoldDB" id="A0A5F8GFJ0"/>
<organism evidence="2 3">
    <name type="scientific">Monodelphis domestica</name>
    <name type="common">Gray short-tailed opossum</name>
    <dbReference type="NCBI Taxonomy" id="13616"/>
    <lineage>
        <taxon>Eukaryota</taxon>
        <taxon>Metazoa</taxon>
        <taxon>Chordata</taxon>
        <taxon>Craniata</taxon>
        <taxon>Vertebrata</taxon>
        <taxon>Euteleostomi</taxon>
        <taxon>Mammalia</taxon>
        <taxon>Metatheria</taxon>
        <taxon>Didelphimorphia</taxon>
        <taxon>Didelphidae</taxon>
        <taxon>Monodelphis</taxon>
    </lineage>
</organism>
<protein>
    <submittedName>
        <fullName evidence="2">Uncharacterized protein</fullName>
    </submittedName>
</protein>
<reference evidence="2 3" key="1">
    <citation type="journal article" date="2007" name="Nature">
        <title>Genome of the marsupial Monodelphis domestica reveals innovation in non-coding sequences.</title>
        <authorList>
            <person name="Mikkelsen T.S."/>
            <person name="Wakefield M.J."/>
            <person name="Aken B."/>
            <person name="Amemiya C.T."/>
            <person name="Chang J.L."/>
            <person name="Duke S."/>
            <person name="Garber M."/>
            <person name="Gentles A.J."/>
            <person name="Goodstadt L."/>
            <person name="Heger A."/>
            <person name="Jurka J."/>
            <person name="Kamal M."/>
            <person name="Mauceli E."/>
            <person name="Searle S.M."/>
            <person name="Sharpe T."/>
            <person name="Baker M.L."/>
            <person name="Batzer M.A."/>
            <person name="Benos P.V."/>
            <person name="Belov K."/>
            <person name="Clamp M."/>
            <person name="Cook A."/>
            <person name="Cuff J."/>
            <person name="Das R."/>
            <person name="Davidow L."/>
            <person name="Deakin J.E."/>
            <person name="Fazzari M.J."/>
            <person name="Glass J.L."/>
            <person name="Grabherr M."/>
            <person name="Greally J.M."/>
            <person name="Gu W."/>
            <person name="Hore T.A."/>
            <person name="Huttley G.A."/>
            <person name="Kleber M."/>
            <person name="Jirtle R.L."/>
            <person name="Koina E."/>
            <person name="Lee J.T."/>
            <person name="Mahony S."/>
            <person name="Marra M.A."/>
            <person name="Miller R.D."/>
            <person name="Nicholls R.D."/>
            <person name="Oda M."/>
            <person name="Papenfuss A.T."/>
            <person name="Parra Z.E."/>
            <person name="Pollock D.D."/>
            <person name="Ray D.A."/>
            <person name="Schein J.E."/>
            <person name="Speed T.P."/>
            <person name="Thompson K."/>
            <person name="VandeBerg J.L."/>
            <person name="Wade C.M."/>
            <person name="Walker J.A."/>
            <person name="Waters P.D."/>
            <person name="Webber C."/>
            <person name="Weidman J.R."/>
            <person name="Xie X."/>
            <person name="Zody M.C."/>
            <person name="Baldwin J."/>
            <person name="Abdouelleil A."/>
            <person name="Abdulkadir J."/>
            <person name="Abebe A."/>
            <person name="Abera B."/>
            <person name="Abreu J."/>
            <person name="Acer S.C."/>
            <person name="Aftuck L."/>
            <person name="Alexander A."/>
            <person name="An P."/>
            <person name="Anderson E."/>
            <person name="Anderson S."/>
            <person name="Arachi H."/>
            <person name="Azer M."/>
            <person name="Bachantsang P."/>
            <person name="Barry A."/>
            <person name="Bayul T."/>
            <person name="Berlin A."/>
            <person name="Bessette D."/>
            <person name="Bloom T."/>
            <person name="Bloom T."/>
            <person name="Boguslavskiy L."/>
            <person name="Bonnet C."/>
            <person name="Boukhgalter B."/>
            <person name="Bourzgui I."/>
            <person name="Brown A."/>
            <person name="Cahill P."/>
            <person name="Channer S."/>
            <person name="Cheshatsang Y."/>
            <person name="Chuda L."/>
            <person name="Citroen M."/>
            <person name="Collymore A."/>
            <person name="Cooke P."/>
            <person name="Costello M."/>
            <person name="D'Aco K."/>
            <person name="Daza R."/>
            <person name="De Haan G."/>
            <person name="DeGray S."/>
            <person name="DeMaso C."/>
            <person name="Dhargay N."/>
            <person name="Dooley K."/>
            <person name="Dooley E."/>
            <person name="Doricent M."/>
            <person name="Dorje P."/>
            <person name="Dorjee K."/>
            <person name="Dupes A."/>
            <person name="Elong R."/>
            <person name="Falk J."/>
            <person name="Farina A."/>
            <person name="Faro S."/>
            <person name="Ferguson D."/>
            <person name="Fisher S."/>
            <person name="Foley C.D."/>
            <person name="Franke A."/>
            <person name="Friedrich D."/>
            <person name="Gadbois L."/>
            <person name="Gearin G."/>
            <person name="Gearin C.R."/>
            <person name="Giannoukos G."/>
            <person name="Goode T."/>
            <person name="Graham J."/>
            <person name="Grandbois E."/>
            <person name="Grewal S."/>
            <person name="Gyaltsen K."/>
            <person name="Hafez N."/>
            <person name="Hagos B."/>
            <person name="Hall J."/>
            <person name="Henson C."/>
            <person name="Hollinger A."/>
            <person name="Honan T."/>
            <person name="Huard M.D."/>
            <person name="Hughes L."/>
            <person name="Hurhula B."/>
            <person name="Husby M.E."/>
            <person name="Kamat A."/>
            <person name="Kanga B."/>
            <person name="Kashin S."/>
            <person name="Khazanovich D."/>
            <person name="Kisner P."/>
            <person name="Lance K."/>
            <person name="Lara M."/>
            <person name="Lee W."/>
            <person name="Lennon N."/>
            <person name="Letendre F."/>
            <person name="LeVine R."/>
            <person name="Lipovsky A."/>
            <person name="Liu X."/>
            <person name="Liu J."/>
            <person name="Liu S."/>
            <person name="Lokyitsang T."/>
            <person name="Lokyitsang Y."/>
            <person name="Lubonja R."/>
            <person name="Lui A."/>
            <person name="MacDonald P."/>
            <person name="Magnisalis V."/>
            <person name="Maru K."/>
            <person name="Matthews C."/>
            <person name="McCusker W."/>
            <person name="McDonough S."/>
            <person name="Mehta T."/>
            <person name="Meldrim J."/>
            <person name="Meneus L."/>
            <person name="Mihai O."/>
            <person name="Mihalev A."/>
            <person name="Mihova T."/>
            <person name="Mittelman R."/>
            <person name="Mlenga V."/>
            <person name="Montmayeur A."/>
            <person name="Mulrain L."/>
            <person name="Navidi A."/>
            <person name="Naylor J."/>
            <person name="Negash T."/>
            <person name="Nguyen T."/>
            <person name="Nguyen N."/>
            <person name="Nicol R."/>
            <person name="Norbu C."/>
            <person name="Norbu N."/>
            <person name="Novod N."/>
            <person name="O'Neill B."/>
            <person name="Osman S."/>
            <person name="Markiewicz E."/>
            <person name="Oyono O.L."/>
            <person name="Patti C."/>
            <person name="Phunkhang P."/>
            <person name="Pierre F."/>
            <person name="Priest M."/>
            <person name="Raghuraman S."/>
            <person name="Rege F."/>
            <person name="Reyes R."/>
            <person name="Rise C."/>
            <person name="Rogov P."/>
            <person name="Ross K."/>
            <person name="Ryan E."/>
            <person name="Settipalli S."/>
            <person name="Shea T."/>
            <person name="Sherpa N."/>
            <person name="Shi L."/>
            <person name="Shih D."/>
            <person name="Sparrow T."/>
            <person name="Spaulding J."/>
            <person name="Stalker J."/>
            <person name="Stange-Thomann N."/>
            <person name="Stavropoulos S."/>
            <person name="Stone C."/>
            <person name="Strader C."/>
            <person name="Tesfaye S."/>
            <person name="Thomson T."/>
            <person name="Thoulutsang Y."/>
            <person name="Thoulutsang D."/>
            <person name="Topham K."/>
            <person name="Topping I."/>
            <person name="Tsamla T."/>
            <person name="Vassiliev H."/>
            <person name="Vo A."/>
            <person name="Wangchuk T."/>
            <person name="Wangdi T."/>
            <person name="Weiand M."/>
            <person name="Wilkinson J."/>
            <person name="Wilson A."/>
            <person name="Yadav S."/>
            <person name="Young G."/>
            <person name="Yu Q."/>
            <person name="Zembek L."/>
            <person name="Zhong D."/>
            <person name="Zimmer A."/>
            <person name="Zwirko Z."/>
            <person name="Jaffe D.B."/>
            <person name="Alvarez P."/>
            <person name="Brockman W."/>
            <person name="Butler J."/>
            <person name="Chin C."/>
            <person name="Gnerre S."/>
            <person name="MacCallum I."/>
            <person name="Graves J.A."/>
            <person name="Ponting C.P."/>
            <person name="Breen M."/>
            <person name="Samollow P.B."/>
            <person name="Lander E.S."/>
            <person name="Lindblad-Toh K."/>
        </authorList>
    </citation>
    <scope>NUCLEOTIDE SEQUENCE [LARGE SCALE GENOMIC DNA]</scope>
</reference>
<feature type="signal peptide" evidence="1">
    <location>
        <begin position="1"/>
        <end position="28"/>
    </location>
</feature>
<dbReference type="SUPFAM" id="SSF52788">
    <property type="entry name" value="Phosphotyrosine protein phosphatases I"/>
    <property type="match status" value="1"/>
</dbReference>
<proteinExistence type="predicted"/>